<proteinExistence type="predicted"/>
<feature type="region of interest" description="Disordered" evidence="1">
    <location>
        <begin position="1"/>
        <end position="41"/>
    </location>
</feature>
<sequence>MSRTGLSNAGVPESRLSGPGLPEPRLPGTRLSNAGLPGARLSDAGVPCARLRGPRTALRVVPAVRGVALRIPARVRFLLVHLPLQHRSWPSPAPAHTLYLRVSWSWSK</sequence>
<accession>A0ABP6YBD4</accession>
<evidence type="ECO:0000313" key="3">
    <source>
        <dbReference type="Proteomes" id="UP001500689"/>
    </source>
</evidence>
<dbReference type="EMBL" id="BAAAZN010000024">
    <property type="protein sequence ID" value="GAA3579776.1"/>
    <property type="molecule type" value="Genomic_DNA"/>
</dbReference>
<evidence type="ECO:0000313" key="2">
    <source>
        <dbReference type="EMBL" id="GAA3579776.1"/>
    </source>
</evidence>
<name>A0ABP6YBD4_9PSEU</name>
<evidence type="ECO:0000256" key="1">
    <source>
        <dbReference type="SAM" id="MobiDB-lite"/>
    </source>
</evidence>
<keyword evidence="3" id="KW-1185">Reference proteome</keyword>
<dbReference type="Proteomes" id="UP001500689">
    <property type="component" value="Unassembled WGS sequence"/>
</dbReference>
<protein>
    <submittedName>
        <fullName evidence="2">Uncharacterized protein</fullName>
    </submittedName>
</protein>
<reference evidence="3" key="1">
    <citation type="journal article" date="2019" name="Int. J. Syst. Evol. Microbiol.">
        <title>The Global Catalogue of Microorganisms (GCM) 10K type strain sequencing project: providing services to taxonomists for standard genome sequencing and annotation.</title>
        <authorList>
            <consortium name="The Broad Institute Genomics Platform"/>
            <consortium name="The Broad Institute Genome Sequencing Center for Infectious Disease"/>
            <person name="Wu L."/>
            <person name="Ma J."/>
        </authorList>
    </citation>
    <scope>NUCLEOTIDE SEQUENCE [LARGE SCALE GENOMIC DNA]</scope>
    <source>
        <strain evidence="3">JCM 16898</strain>
    </source>
</reference>
<gene>
    <name evidence="2" type="ORF">GCM10022222_75740</name>
</gene>
<comment type="caution">
    <text evidence="2">The sequence shown here is derived from an EMBL/GenBank/DDBJ whole genome shotgun (WGS) entry which is preliminary data.</text>
</comment>
<dbReference type="RefSeq" id="WP_344868145.1">
    <property type="nucleotide sequence ID" value="NZ_BAAAZN010000024.1"/>
</dbReference>
<organism evidence="2 3">
    <name type="scientific">Amycolatopsis ultiminotia</name>
    <dbReference type="NCBI Taxonomy" id="543629"/>
    <lineage>
        <taxon>Bacteria</taxon>
        <taxon>Bacillati</taxon>
        <taxon>Actinomycetota</taxon>
        <taxon>Actinomycetes</taxon>
        <taxon>Pseudonocardiales</taxon>
        <taxon>Pseudonocardiaceae</taxon>
        <taxon>Amycolatopsis</taxon>
    </lineage>
</organism>